<evidence type="ECO:0000313" key="4">
    <source>
        <dbReference type="Proteomes" id="UP000800035"/>
    </source>
</evidence>
<keyword evidence="2" id="KW-0812">Transmembrane</keyword>
<feature type="transmembrane region" description="Helical" evidence="2">
    <location>
        <begin position="516"/>
        <end position="536"/>
    </location>
</feature>
<dbReference type="Proteomes" id="UP000800035">
    <property type="component" value="Unassembled WGS sequence"/>
</dbReference>
<protein>
    <submittedName>
        <fullName evidence="3">Uncharacterized protein</fullName>
    </submittedName>
</protein>
<feature type="region of interest" description="Disordered" evidence="1">
    <location>
        <begin position="443"/>
        <end position="467"/>
    </location>
</feature>
<gene>
    <name evidence="3" type="ORF">CC80DRAFT_508022</name>
</gene>
<feature type="compositionally biased region" description="Basic and acidic residues" evidence="1">
    <location>
        <begin position="236"/>
        <end position="245"/>
    </location>
</feature>
<feature type="transmembrane region" description="Helical" evidence="2">
    <location>
        <begin position="325"/>
        <end position="345"/>
    </location>
</feature>
<proteinExistence type="predicted"/>
<keyword evidence="2" id="KW-1133">Transmembrane helix</keyword>
<keyword evidence="2" id="KW-0472">Membrane</keyword>
<keyword evidence="4" id="KW-1185">Reference proteome</keyword>
<feature type="transmembrane region" description="Helical" evidence="2">
    <location>
        <begin position="412"/>
        <end position="430"/>
    </location>
</feature>
<feature type="region of interest" description="Disordered" evidence="1">
    <location>
        <begin position="223"/>
        <end position="254"/>
    </location>
</feature>
<evidence type="ECO:0000256" key="2">
    <source>
        <dbReference type="SAM" id="Phobius"/>
    </source>
</evidence>
<dbReference type="EMBL" id="ML977010">
    <property type="protein sequence ID" value="KAF1952564.1"/>
    <property type="molecule type" value="Genomic_DNA"/>
</dbReference>
<evidence type="ECO:0000256" key="1">
    <source>
        <dbReference type="SAM" id="MobiDB-lite"/>
    </source>
</evidence>
<feature type="transmembrane region" description="Helical" evidence="2">
    <location>
        <begin position="482"/>
        <end position="504"/>
    </location>
</feature>
<sequence length="649" mass="71652">MATGALFCDNVGKATDKVPLNCCYANNQTSPTCKRIFNPYSNTFKNGGCPNGNCLAECSNITMLYESLSQDDYLEGDGRGPIIRYRTCINVPTMAGYLRQSGLSPTITDVIANNISSEATDAQLKNVTAAVTDCLASTCRNARKNDVCKNVCSPVSMLTNSTAPNVDGVNRCLHLLCRGGYNTVPFADADVVGIGVFSSYIMQCALVVILWFGLSLYQIRRHGKTKHRRSTPPPERMTDKSKTEKSVTTVGNQEGSHQERWENLIVDFHKTQCYFSATIQIASLSYGIFETNMLITFMLTPIATNGVLPVVFAYYLLIRCGKAKANITLLTVGCWLLSSIVYWILYRQMIPLNIPTTPEVQKFRAYQQFIYKLSALDACGGYSALAVCPFNFALGTLEISTASHKLRVFTPIIWTFSTAALIVALAVKFTEWNRRRLDRRHHGGYESTRQSEADTNIIEPATSPSSHNPHVSLLRSRRGAWILYWFASACFLAGIGMQLSLLTIGTSLNMMDASNWTFGQVVAVTIWVPSLLAWAYEEVDATGKGKILKCFGRRQRLSSFHVPSTALSNNTTIDTPPLTPTLNPRLTTPRLTALPLTPHAKLTLMRNPPTLLQIPRRARTTRGEDYAKLDLLGAAEEHAADHSEGDGDD</sequence>
<feature type="transmembrane region" description="Helical" evidence="2">
    <location>
        <begin position="200"/>
        <end position="219"/>
    </location>
</feature>
<accession>A0A6A5TK58</accession>
<organism evidence="3 4">
    <name type="scientific">Byssothecium circinans</name>
    <dbReference type="NCBI Taxonomy" id="147558"/>
    <lineage>
        <taxon>Eukaryota</taxon>
        <taxon>Fungi</taxon>
        <taxon>Dikarya</taxon>
        <taxon>Ascomycota</taxon>
        <taxon>Pezizomycotina</taxon>
        <taxon>Dothideomycetes</taxon>
        <taxon>Pleosporomycetidae</taxon>
        <taxon>Pleosporales</taxon>
        <taxon>Massarineae</taxon>
        <taxon>Massarinaceae</taxon>
        <taxon>Byssothecium</taxon>
    </lineage>
</organism>
<reference evidence="3" key="1">
    <citation type="journal article" date="2020" name="Stud. Mycol.">
        <title>101 Dothideomycetes genomes: a test case for predicting lifestyles and emergence of pathogens.</title>
        <authorList>
            <person name="Haridas S."/>
            <person name="Albert R."/>
            <person name="Binder M."/>
            <person name="Bloem J."/>
            <person name="Labutti K."/>
            <person name="Salamov A."/>
            <person name="Andreopoulos B."/>
            <person name="Baker S."/>
            <person name="Barry K."/>
            <person name="Bills G."/>
            <person name="Bluhm B."/>
            <person name="Cannon C."/>
            <person name="Castanera R."/>
            <person name="Culley D."/>
            <person name="Daum C."/>
            <person name="Ezra D."/>
            <person name="Gonzalez J."/>
            <person name="Henrissat B."/>
            <person name="Kuo A."/>
            <person name="Liang C."/>
            <person name="Lipzen A."/>
            <person name="Lutzoni F."/>
            <person name="Magnuson J."/>
            <person name="Mondo S."/>
            <person name="Nolan M."/>
            <person name="Ohm R."/>
            <person name="Pangilinan J."/>
            <person name="Park H.-J."/>
            <person name="Ramirez L."/>
            <person name="Alfaro M."/>
            <person name="Sun H."/>
            <person name="Tritt A."/>
            <person name="Yoshinaga Y."/>
            <person name="Zwiers L.-H."/>
            <person name="Turgeon B."/>
            <person name="Goodwin S."/>
            <person name="Spatafora J."/>
            <person name="Crous P."/>
            <person name="Grigoriev I."/>
        </authorList>
    </citation>
    <scope>NUCLEOTIDE SEQUENCE</scope>
    <source>
        <strain evidence="3">CBS 675.92</strain>
    </source>
</reference>
<dbReference type="AlphaFoldDB" id="A0A6A5TK58"/>
<dbReference type="OrthoDB" id="4582561at2759"/>
<name>A0A6A5TK58_9PLEO</name>
<feature type="transmembrane region" description="Helical" evidence="2">
    <location>
        <begin position="295"/>
        <end position="318"/>
    </location>
</feature>
<evidence type="ECO:0000313" key="3">
    <source>
        <dbReference type="EMBL" id="KAF1952564.1"/>
    </source>
</evidence>